<dbReference type="EMBL" id="JBDFQZ010000014">
    <property type="protein sequence ID" value="KAK9664729.1"/>
    <property type="molecule type" value="Genomic_DNA"/>
</dbReference>
<gene>
    <name evidence="2" type="ORF">RND81_14G064000</name>
</gene>
<feature type="transmembrane region" description="Helical" evidence="1">
    <location>
        <begin position="83"/>
        <end position="103"/>
    </location>
</feature>
<dbReference type="InterPro" id="IPR008390">
    <property type="entry name" value="AWPM-19"/>
</dbReference>
<dbReference type="AlphaFoldDB" id="A0AAW1GMJ6"/>
<feature type="transmembrane region" description="Helical" evidence="1">
    <location>
        <begin position="123"/>
        <end position="144"/>
    </location>
</feature>
<dbReference type="PANTHER" id="PTHR33294:SF5">
    <property type="entry name" value="AWPM-19-LIKE FAMILY PROTEIN"/>
    <property type="match status" value="1"/>
</dbReference>
<evidence type="ECO:0000313" key="3">
    <source>
        <dbReference type="Proteomes" id="UP001443914"/>
    </source>
</evidence>
<feature type="transmembrane region" description="Helical" evidence="1">
    <location>
        <begin position="49"/>
        <end position="71"/>
    </location>
</feature>
<keyword evidence="3" id="KW-1185">Reference proteome</keyword>
<accession>A0AAW1GMJ6</accession>
<dbReference type="Pfam" id="PF05512">
    <property type="entry name" value="AWPM-19"/>
    <property type="match status" value="1"/>
</dbReference>
<keyword evidence="1" id="KW-0812">Transmembrane</keyword>
<dbReference type="PANTHER" id="PTHR33294">
    <property type="entry name" value="AWPM-19-LIKE FAMILY PROTEIN"/>
    <property type="match status" value="1"/>
</dbReference>
<protein>
    <submittedName>
        <fullName evidence="2">Uncharacterized protein</fullName>
    </submittedName>
</protein>
<comment type="caution">
    <text evidence="2">The sequence shown here is derived from an EMBL/GenBank/DDBJ whole genome shotgun (WGS) entry which is preliminary data.</text>
</comment>
<evidence type="ECO:0000313" key="2">
    <source>
        <dbReference type="EMBL" id="KAK9664729.1"/>
    </source>
</evidence>
<name>A0AAW1GMJ6_SAPOF</name>
<keyword evidence="1" id="KW-1133">Transmembrane helix</keyword>
<keyword evidence="1" id="KW-0472">Membrane</keyword>
<organism evidence="2 3">
    <name type="scientific">Saponaria officinalis</name>
    <name type="common">Common soapwort</name>
    <name type="synonym">Lychnis saponaria</name>
    <dbReference type="NCBI Taxonomy" id="3572"/>
    <lineage>
        <taxon>Eukaryota</taxon>
        <taxon>Viridiplantae</taxon>
        <taxon>Streptophyta</taxon>
        <taxon>Embryophyta</taxon>
        <taxon>Tracheophyta</taxon>
        <taxon>Spermatophyta</taxon>
        <taxon>Magnoliopsida</taxon>
        <taxon>eudicotyledons</taxon>
        <taxon>Gunneridae</taxon>
        <taxon>Pentapetalae</taxon>
        <taxon>Caryophyllales</taxon>
        <taxon>Caryophyllaceae</taxon>
        <taxon>Caryophylleae</taxon>
        <taxon>Saponaria</taxon>
    </lineage>
</organism>
<proteinExistence type="predicted"/>
<feature type="transmembrane region" description="Helical" evidence="1">
    <location>
        <begin position="12"/>
        <end position="29"/>
    </location>
</feature>
<reference evidence="2" key="1">
    <citation type="submission" date="2024-03" db="EMBL/GenBank/DDBJ databases">
        <title>WGS assembly of Saponaria officinalis var. Norfolk2.</title>
        <authorList>
            <person name="Jenkins J."/>
            <person name="Shu S."/>
            <person name="Grimwood J."/>
            <person name="Barry K."/>
            <person name="Goodstein D."/>
            <person name="Schmutz J."/>
            <person name="Leebens-Mack J."/>
            <person name="Osbourn A."/>
        </authorList>
    </citation>
    <scope>NUCLEOTIDE SEQUENCE [LARGE SCALE GENOMIC DNA]</scope>
    <source>
        <strain evidence="2">JIC</strain>
    </source>
</reference>
<sequence length="175" mass="18563">MATIGKNVAGPLLIINLILYIIVIGFASWCMNKYINFSTRHPGLGGNGATPFFVLLALLAGVIGVLSKLPGATHVRAWRTDSLAAAGSSALIAWALTALAMGFAIKEISIGGWRGWRLKALEAFIIILTIFELIYVSVLHAGLFGSNYGPGYREHDYVGGGPGTTTELKGTTTRV</sequence>
<dbReference type="Proteomes" id="UP001443914">
    <property type="component" value="Unassembled WGS sequence"/>
</dbReference>
<evidence type="ECO:0000256" key="1">
    <source>
        <dbReference type="SAM" id="Phobius"/>
    </source>
</evidence>